<evidence type="ECO:0000313" key="2">
    <source>
        <dbReference type="EMBL" id="PSK83095.1"/>
    </source>
</evidence>
<name>A0A2P8CDP6_9BACT</name>
<dbReference type="InterPro" id="IPR002694">
    <property type="entry name" value="Znf_CHC2"/>
</dbReference>
<dbReference type="GO" id="GO:0003677">
    <property type="term" value="F:DNA binding"/>
    <property type="evidence" value="ECO:0007669"/>
    <property type="project" value="InterPro"/>
</dbReference>
<dbReference type="OrthoDB" id="9804281at2"/>
<evidence type="ECO:0000313" key="3">
    <source>
        <dbReference type="Proteomes" id="UP000240621"/>
    </source>
</evidence>
<feature type="domain" description="Zinc finger CHC2-type" evidence="1">
    <location>
        <begin position="3"/>
        <end position="44"/>
    </location>
</feature>
<dbReference type="AlphaFoldDB" id="A0A2P8CDP6"/>
<comment type="caution">
    <text evidence="2">The sequence shown here is derived from an EMBL/GenBank/DDBJ whole genome shotgun (WGS) entry which is preliminary data.</text>
</comment>
<organism evidence="2 3">
    <name type="scientific">Prolixibacter denitrificans</name>
    <dbReference type="NCBI Taxonomy" id="1541063"/>
    <lineage>
        <taxon>Bacteria</taxon>
        <taxon>Pseudomonadati</taxon>
        <taxon>Bacteroidota</taxon>
        <taxon>Bacteroidia</taxon>
        <taxon>Marinilabiliales</taxon>
        <taxon>Prolixibacteraceae</taxon>
        <taxon>Prolixibacter</taxon>
    </lineage>
</organism>
<dbReference type="Pfam" id="PF01807">
    <property type="entry name" value="Zn_ribbon_DnaG"/>
    <property type="match status" value="1"/>
</dbReference>
<dbReference type="GO" id="GO:0003899">
    <property type="term" value="F:DNA-directed RNA polymerase activity"/>
    <property type="evidence" value="ECO:0007669"/>
    <property type="project" value="InterPro"/>
</dbReference>
<sequence length="57" mass="6630">MLCFPFHEYDTLSVDVYSDTNRTNCFGCGANGGVIGYVLRSESYSKRKRRRWQVNKC</sequence>
<dbReference type="Proteomes" id="UP000240621">
    <property type="component" value="Unassembled WGS sequence"/>
</dbReference>
<dbReference type="Gene3D" id="3.90.580.10">
    <property type="entry name" value="Zinc finger, CHC2-type domain"/>
    <property type="match status" value="1"/>
</dbReference>
<gene>
    <name evidence="2" type="ORF">CLV93_10425</name>
</gene>
<dbReference type="InterPro" id="IPR036977">
    <property type="entry name" value="DNA_primase_Znf_CHC2"/>
</dbReference>
<dbReference type="GO" id="GO:0006260">
    <property type="term" value="P:DNA replication"/>
    <property type="evidence" value="ECO:0007669"/>
    <property type="project" value="InterPro"/>
</dbReference>
<dbReference type="RefSeq" id="WP_106541899.1">
    <property type="nucleotide sequence ID" value="NZ_BLAU01000001.1"/>
</dbReference>
<dbReference type="SUPFAM" id="SSF57783">
    <property type="entry name" value="Zinc beta-ribbon"/>
    <property type="match status" value="1"/>
</dbReference>
<proteinExistence type="predicted"/>
<reference evidence="2 3" key="1">
    <citation type="submission" date="2018-03" db="EMBL/GenBank/DDBJ databases">
        <title>Genomic Encyclopedia of Archaeal and Bacterial Type Strains, Phase II (KMG-II): from individual species to whole genera.</title>
        <authorList>
            <person name="Goeker M."/>
        </authorList>
    </citation>
    <scope>NUCLEOTIDE SEQUENCE [LARGE SCALE GENOMIC DNA]</scope>
    <source>
        <strain evidence="2 3">DSM 27267</strain>
    </source>
</reference>
<dbReference type="GO" id="GO:0008270">
    <property type="term" value="F:zinc ion binding"/>
    <property type="evidence" value="ECO:0007669"/>
    <property type="project" value="InterPro"/>
</dbReference>
<dbReference type="EMBL" id="PYGC01000004">
    <property type="protein sequence ID" value="PSK83095.1"/>
    <property type="molecule type" value="Genomic_DNA"/>
</dbReference>
<protein>
    <submittedName>
        <fullName evidence="2">CHC2-type zinc finger protein</fullName>
    </submittedName>
</protein>
<accession>A0A2P8CDP6</accession>
<evidence type="ECO:0000259" key="1">
    <source>
        <dbReference type="Pfam" id="PF01807"/>
    </source>
</evidence>